<dbReference type="Proteomes" id="UP000299102">
    <property type="component" value="Unassembled WGS sequence"/>
</dbReference>
<dbReference type="OrthoDB" id="2309723at2759"/>
<reference evidence="2 3" key="1">
    <citation type="journal article" date="2019" name="Commun. Biol.">
        <title>The bagworm genome reveals a unique fibroin gene that provides high tensile strength.</title>
        <authorList>
            <person name="Kono N."/>
            <person name="Nakamura H."/>
            <person name="Ohtoshi R."/>
            <person name="Tomita M."/>
            <person name="Numata K."/>
            <person name="Arakawa K."/>
        </authorList>
    </citation>
    <scope>NUCLEOTIDE SEQUENCE [LARGE SCALE GENOMIC DNA]</scope>
</reference>
<dbReference type="InterPro" id="IPR004046">
    <property type="entry name" value="GST_C"/>
</dbReference>
<dbReference type="CDD" id="cd03177">
    <property type="entry name" value="GST_C_Delta_Epsilon"/>
    <property type="match status" value="1"/>
</dbReference>
<name>A0A4C1T1L0_EUMVA</name>
<proteinExistence type="predicted"/>
<evidence type="ECO:0000259" key="1">
    <source>
        <dbReference type="PROSITE" id="PS50405"/>
    </source>
</evidence>
<dbReference type="SUPFAM" id="SSF47616">
    <property type="entry name" value="GST C-terminal domain-like"/>
    <property type="match status" value="1"/>
</dbReference>
<dbReference type="FunFam" id="1.20.1050.10:FF:000007">
    <property type="entry name" value="Glutathione S-transferase 1-1"/>
    <property type="match status" value="1"/>
</dbReference>
<dbReference type="Gene3D" id="1.20.1050.10">
    <property type="match status" value="1"/>
</dbReference>
<sequence length="158" mass="18105">MPVMTFYLRERSRDGQSRAIMGYLVNAYGKDDTLYPKQPRDRALVDQRLYFDIGTLYPRYLNLYAPMIFQGQAYDEEKAAKLNEALGWLNTMLEGRNFVAGNNLTIADIAIALGFDINAHENVTKWFERTKKALEPHGYMEIDHAGGQALAQFMKSKN</sequence>
<dbReference type="EMBL" id="BGZK01000029">
    <property type="protein sequence ID" value="GBP08096.1"/>
    <property type="molecule type" value="Genomic_DNA"/>
</dbReference>
<organism evidence="2 3">
    <name type="scientific">Eumeta variegata</name>
    <name type="common">Bagworm moth</name>
    <name type="synonym">Eumeta japonica</name>
    <dbReference type="NCBI Taxonomy" id="151549"/>
    <lineage>
        <taxon>Eukaryota</taxon>
        <taxon>Metazoa</taxon>
        <taxon>Ecdysozoa</taxon>
        <taxon>Arthropoda</taxon>
        <taxon>Hexapoda</taxon>
        <taxon>Insecta</taxon>
        <taxon>Pterygota</taxon>
        <taxon>Neoptera</taxon>
        <taxon>Endopterygota</taxon>
        <taxon>Lepidoptera</taxon>
        <taxon>Glossata</taxon>
        <taxon>Ditrysia</taxon>
        <taxon>Tineoidea</taxon>
        <taxon>Psychidae</taxon>
        <taxon>Oiketicinae</taxon>
        <taxon>Eumeta</taxon>
    </lineage>
</organism>
<dbReference type="PANTHER" id="PTHR43969:SF2">
    <property type="entry name" value="GLUTATHIONE S TRANSFERASE D11, ISOFORM B"/>
    <property type="match status" value="1"/>
</dbReference>
<dbReference type="Pfam" id="PF00043">
    <property type="entry name" value="GST_C"/>
    <property type="match status" value="1"/>
</dbReference>
<accession>A0A4C1T1L0</accession>
<dbReference type="GO" id="GO:0004364">
    <property type="term" value="F:glutathione transferase activity"/>
    <property type="evidence" value="ECO:0007669"/>
    <property type="project" value="TreeGrafter"/>
</dbReference>
<gene>
    <name evidence="2" type="primary">GstD7</name>
    <name evidence="2" type="ORF">EVAR_2899_1</name>
</gene>
<keyword evidence="2" id="KW-0808">Transferase</keyword>
<dbReference type="PANTHER" id="PTHR43969">
    <property type="entry name" value="GLUTATHIONE S TRANSFERASE D10, ISOFORM A-RELATED"/>
    <property type="match status" value="1"/>
</dbReference>
<dbReference type="InterPro" id="IPR010987">
    <property type="entry name" value="Glutathione-S-Trfase_C-like"/>
</dbReference>
<dbReference type="InterPro" id="IPR036282">
    <property type="entry name" value="Glutathione-S-Trfase_C_sf"/>
</dbReference>
<keyword evidence="3" id="KW-1185">Reference proteome</keyword>
<dbReference type="PROSITE" id="PS50405">
    <property type="entry name" value="GST_CTER"/>
    <property type="match status" value="1"/>
</dbReference>
<feature type="domain" description="GST C-terminal" evidence="1">
    <location>
        <begin position="38"/>
        <end position="158"/>
    </location>
</feature>
<dbReference type="GO" id="GO:0006749">
    <property type="term" value="P:glutathione metabolic process"/>
    <property type="evidence" value="ECO:0007669"/>
    <property type="project" value="TreeGrafter"/>
</dbReference>
<evidence type="ECO:0000313" key="2">
    <source>
        <dbReference type="EMBL" id="GBP08096.1"/>
    </source>
</evidence>
<comment type="caution">
    <text evidence="2">The sequence shown here is derived from an EMBL/GenBank/DDBJ whole genome shotgun (WGS) entry which is preliminary data.</text>
</comment>
<evidence type="ECO:0000313" key="3">
    <source>
        <dbReference type="Proteomes" id="UP000299102"/>
    </source>
</evidence>
<dbReference type="AlphaFoldDB" id="A0A4C1T1L0"/>
<dbReference type="STRING" id="151549.A0A4C1T1L0"/>
<protein>
    <submittedName>
        <fullName evidence="2">Glutathione S-transferase D7</fullName>
    </submittedName>
</protein>